<keyword evidence="1" id="KW-0560">Oxidoreductase</keyword>
<dbReference type="EMBL" id="CP001618">
    <property type="protein sequence ID" value="ACQ81107.1"/>
    <property type="molecule type" value="Genomic_DNA"/>
</dbReference>
<keyword evidence="4" id="KW-1185">Reference proteome</keyword>
<dbReference type="HOGENOM" id="CLU_027853_5_3_11"/>
<feature type="domain" description="Luciferase-like" evidence="2">
    <location>
        <begin position="14"/>
        <end position="227"/>
    </location>
</feature>
<dbReference type="InterPro" id="IPR011251">
    <property type="entry name" value="Luciferase-like_dom"/>
</dbReference>
<dbReference type="GO" id="GO:0004497">
    <property type="term" value="F:monooxygenase activity"/>
    <property type="evidence" value="ECO:0007669"/>
    <property type="project" value="UniProtKB-KW"/>
</dbReference>
<dbReference type="Pfam" id="PF00296">
    <property type="entry name" value="Bac_luciferase"/>
    <property type="match status" value="1"/>
</dbReference>
<organism evidence="3 4">
    <name type="scientific">Beutenbergia cavernae (strain ATCC BAA-8 / DSM 12333 / CCUG 43141 / JCM 11478 / NBRC 16432 / NCIMB 13614 / HKI 0122)</name>
    <dbReference type="NCBI Taxonomy" id="471853"/>
    <lineage>
        <taxon>Bacteria</taxon>
        <taxon>Bacillati</taxon>
        <taxon>Actinomycetota</taxon>
        <taxon>Actinomycetes</taxon>
        <taxon>Micrococcales</taxon>
        <taxon>Beutenbergiaceae</taxon>
        <taxon>Beutenbergia</taxon>
    </lineage>
</organism>
<evidence type="ECO:0000313" key="3">
    <source>
        <dbReference type="EMBL" id="ACQ81107.1"/>
    </source>
</evidence>
<evidence type="ECO:0000256" key="1">
    <source>
        <dbReference type="ARBA" id="ARBA00023002"/>
    </source>
</evidence>
<gene>
    <name evidence="3" type="ordered locus">Bcav_2862</name>
</gene>
<reference evidence="3 4" key="1">
    <citation type="journal article" date="2009" name="Stand. Genomic Sci.">
        <title>Complete genome sequence of Beutenbergia cavernae type strain (HKI 0122).</title>
        <authorList>
            <person name="Land M."/>
            <person name="Pukall R."/>
            <person name="Abt B."/>
            <person name="Goker M."/>
            <person name="Rohde M."/>
            <person name="Glavina Del Rio T."/>
            <person name="Tice H."/>
            <person name="Copeland A."/>
            <person name="Cheng J.F."/>
            <person name="Lucas S."/>
            <person name="Chen F."/>
            <person name="Nolan M."/>
            <person name="Bruce D."/>
            <person name="Goodwin L."/>
            <person name="Pitluck S."/>
            <person name="Ivanova N."/>
            <person name="Mavromatis K."/>
            <person name="Ovchinnikova G."/>
            <person name="Pati A."/>
            <person name="Chen A."/>
            <person name="Palaniappan K."/>
            <person name="Hauser L."/>
            <person name="Chang Y.J."/>
            <person name="Jefferies C.C."/>
            <person name="Saunders E."/>
            <person name="Brettin T."/>
            <person name="Detter J.C."/>
            <person name="Han C."/>
            <person name="Chain P."/>
            <person name="Bristow J."/>
            <person name="Eisen J.A."/>
            <person name="Markowitz V."/>
            <person name="Hugenholtz P."/>
            <person name="Kyrpides N.C."/>
            <person name="Klenk H.P."/>
            <person name="Lapidus A."/>
        </authorList>
    </citation>
    <scope>NUCLEOTIDE SEQUENCE [LARGE SCALE GENOMIC DNA]</scope>
    <source>
        <strain evidence="4">ATCC BAA-8 / DSM 12333 / NBRC 16432</strain>
    </source>
</reference>
<dbReference type="InterPro" id="IPR050564">
    <property type="entry name" value="F420-G6PD/mer"/>
</dbReference>
<keyword evidence="3" id="KW-0503">Monooxygenase</keyword>
<dbReference type="InterPro" id="IPR036661">
    <property type="entry name" value="Luciferase-like_sf"/>
</dbReference>
<dbReference type="PANTHER" id="PTHR43244">
    <property type="match status" value="1"/>
</dbReference>
<dbReference type="AlphaFoldDB" id="C5BYZ2"/>
<dbReference type="Gene3D" id="3.20.20.30">
    <property type="entry name" value="Luciferase-like domain"/>
    <property type="match status" value="1"/>
</dbReference>
<name>C5BYZ2_BEUC1</name>
<dbReference type="eggNOG" id="COG2141">
    <property type="taxonomic scope" value="Bacteria"/>
</dbReference>
<dbReference type="Proteomes" id="UP000007962">
    <property type="component" value="Chromosome"/>
</dbReference>
<dbReference type="RefSeq" id="WP_015883347.1">
    <property type="nucleotide sequence ID" value="NC_012669.1"/>
</dbReference>
<protein>
    <submittedName>
        <fullName evidence="3">Luciferase-like monooxygenase</fullName>
    </submittedName>
</protein>
<dbReference type="SUPFAM" id="SSF51679">
    <property type="entry name" value="Bacterial luciferase-like"/>
    <property type="match status" value="1"/>
</dbReference>
<accession>C5BYZ2</accession>
<proteinExistence type="predicted"/>
<sequence length="289" mass="30443">MTDPTIAVVLRPQVAPERLRESVRAAESAGLEEVWLWEDCFLTGGISTAALALAWTESLRVGVGLLPVPLRNPALAAMELATLERVHPGRFLPGLGHGVLDWMGQVGARAASPMTLLREYTVAVRSLLAGERVDAAGDYVQLDGVALDWPPAAPPPVYLGATGARTLRLAGEVADGTILVSSTGPDGVRAALEHVREGREAAGRTDPHEVVAYVSFAPGPDGAERVRREHEPSRVLDPERAALVGDVAAMREVVAAYRDAGVTTIALEPVAEDPELTGVIDVAAELAGR</sequence>
<dbReference type="GO" id="GO:0016705">
    <property type="term" value="F:oxidoreductase activity, acting on paired donors, with incorporation or reduction of molecular oxygen"/>
    <property type="evidence" value="ECO:0007669"/>
    <property type="project" value="InterPro"/>
</dbReference>
<dbReference type="STRING" id="471853.Bcav_2862"/>
<dbReference type="PANTHER" id="PTHR43244:SF1">
    <property type="entry name" value="5,10-METHYLENETETRAHYDROMETHANOPTERIN REDUCTASE"/>
    <property type="match status" value="1"/>
</dbReference>
<dbReference type="KEGG" id="bcv:Bcav_2862"/>
<dbReference type="OrthoDB" id="675245at2"/>
<evidence type="ECO:0000259" key="2">
    <source>
        <dbReference type="Pfam" id="PF00296"/>
    </source>
</evidence>
<dbReference type="CDD" id="cd01097">
    <property type="entry name" value="Tetrahydromethanopterin_reductase"/>
    <property type="match status" value="1"/>
</dbReference>
<evidence type="ECO:0000313" key="4">
    <source>
        <dbReference type="Proteomes" id="UP000007962"/>
    </source>
</evidence>